<organism evidence="3 4">
    <name type="scientific">Fimbriiglobus ruber</name>
    <dbReference type="NCBI Taxonomy" id="1908690"/>
    <lineage>
        <taxon>Bacteria</taxon>
        <taxon>Pseudomonadati</taxon>
        <taxon>Planctomycetota</taxon>
        <taxon>Planctomycetia</taxon>
        <taxon>Gemmatales</taxon>
        <taxon>Gemmataceae</taxon>
        <taxon>Fimbriiglobus</taxon>
    </lineage>
</organism>
<evidence type="ECO:0000256" key="1">
    <source>
        <dbReference type="SAM" id="MobiDB-lite"/>
    </source>
</evidence>
<keyword evidence="2" id="KW-1133">Transmembrane helix</keyword>
<feature type="transmembrane region" description="Helical" evidence="2">
    <location>
        <begin position="97"/>
        <end position="121"/>
    </location>
</feature>
<feature type="region of interest" description="Disordered" evidence="1">
    <location>
        <begin position="1"/>
        <end position="37"/>
    </location>
</feature>
<reference evidence="4" key="1">
    <citation type="submission" date="2017-06" db="EMBL/GenBank/DDBJ databases">
        <title>Genome analysis of Fimbriiglobus ruber SP5, the first member of the order Planctomycetales with confirmed chitinolytic capability.</title>
        <authorList>
            <person name="Ravin N.V."/>
            <person name="Rakitin A.L."/>
            <person name="Ivanova A.A."/>
            <person name="Beletsky A.V."/>
            <person name="Kulichevskaya I.S."/>
            <person name="Mardanov A.V."/>
            <person name="Dedysh S.N."/>
        </authorList>
    </citation>
    <scope>NUCLEOTIDE SEQUENCE [LARGE SCALE GENOMIC DNA]</scope>
    <source>
        <strain evidence="4">SP5</strain>
    </source>
</reference>
<comment type="caution">
    <text evidence="3">The sequence shown here is derived from an EMBL/GenBank/DDBJ whole genome shotgun (WGS) entry which is preliminary data.</text>
</comment>
<accession>A0A225DRX9</accession>
<proteinExistence type="predicted"/>
<evidence type="ECO:0000313" key="3">
    <source>
        <dbReference type="EMBL" id="OWK38857.1"/>
    </source>
</evidence>
<dbReference type="OrthoDB" id="3831494at2"/>
<dbReference type="InterPro" id="IPR024422">
    <property type="entry name" value="Protein_unknown_function_OB"/>
</dbReference>
<keyword evidence="4" id="KW-1185">Reference proteome</keyword>
<sequence>MAREPDFDGDRDDRDDDRPRRRRRDDDDRDDRPRGDQPKQVSILGVFSLIKGIGGLIVSLFPCIGIIGGAVCLLGLFLGILGIVVAKKSNQGTGLPIAGTIVSAIGLVIAVVWFAVMSVFFGAVGEVAKEAAKASEEIKRKEVESVRTGPATKVDAVALDKEFDDNQLQAEAKYKGKVLEVSGVVHKVTKDKIGKITVELKGDQEESENSTVDCNFTDDPENVSALAAVTAAKRVTIRGKCKGKVDTYVTLEYCMLVK</sequence>
<keyword evidence="2" id="KW-0812">Transmembrane</keyword>
<feature type="transmembrane region" description="Helical" evidence="2">
    <location>
        <begin position="66"/>
        <end position="85"/>
    </location>
</feature>
<keyword evidence="2" id="KW-0472">Membrane</keyword>
<gene>
    <name evidence="3" type="ORF">FRUB_06362</name>
</gene>
<protein>
    <recommendedName>
        <fullName evidence="5">DUF4190 domain-containing protein</fullName>
    </recommendedName>
</protein>
<dbReference type="AlphaFoldDB" id="A0A225DRX9"/>
<name>A0A225DRX9_9BACT</name>
<feature type="transmembrane region" description="Helical" evidence="2">
    <location>
        <begin position="41"/>
        <end position="60"/>
    </location>
</feature>
<evidence type="ECO:0000256" key="2">
    <source>
        <dbReference type="SAM" id="Phobius"/>
    </source>
</evidence>
<dbReference type="Pfam" id="PF12869">
    <property type="entry name" value="tRNA_anti-like"/>
    <property type="match status" value="1"/>
</dbReference>
<dbReference type="EMBL" id="NIDE01000013">
    <property type="protein sequence ID" value="OWK38857.1"/>
    <property type="molecule type" value="Genomic_DNA"/>
</dbReference>
<dbReference type="Proteomes" id="UP000214646">
    <property type="component" value="Unassembled WGS sequence"/>
</dbReference>
<evidence type="ECO:0000313" key="4">
    <source>
        <dbReference type="Proteomes" id="UP000214646"/>
    </source>
</evidence>
<evidence type="ECO:0008006" key="5">
    <source>
        <dbReference type="Google" id="ProtNLM"/>
    </source>
</evidence>
<dbReference type="RefSeq" id="WP_088257216.1">
    <property type="nucleotide sequence ID" value="NZ_NIDE01000013.1"/>
</dbReference>